<dbReference type="KEGG" id="eus:EUTSA_v10019411mg"/>
<dbReference type="Gramene" id="ESQ27392">
    <property type="protein sequence ID" value="ESQ27392"/>
    <property type="gene ID" value="EUTSA_v10019411mg"/>
</dbReference>
<gene>
    <name evidence="1" type="ORF">EUTSA_v10019411mg</name>
</gene>
<name>V4KCC2_EUTSA</name>
<evidence type="ECO:0000313" key="1">
    <source>
        <dbReference type="EMBL" id="ESQ27392.1"/>
    </source>
</evidence>
<accession>V4KCC2</accession>
<protein>
    <submittedName>
        <fullName evidence="1">Uncharacterized protein</fullName>
    </submittedName>
</protein>
<organism evidence="1 2">
    <name type="scientific">Eutrema salsugineum</name>
    <name type="common">Saltwater cress</name>
    <name type="synonym">Sisymbrium salsugineum</name>
    <dbReference type="NCBI Taxonomy" id="72664"/>
    <lineage>
        <taxon>Eukaryota</taxon>
        <taxon>Viridiplantae</taxon>
        <taxon>Streptophyta</taxon>
        <taxon>Embryophyta</taxon>
        <taxon>Tracheophyta</taxon>
        <taxon>Spermatophyta</taxon>
        <taxon>Magnoliopsida</taxon>
        <taxon>eudicotyledons</taxon>
        <taxon>Gunneridae</taxon>
        <taxon>Pentapetalae</taxon>
        <taxon>rosids</taxon>
        <taxon>malvids</taxon>
        <taxon>Brassicales</taxon>
        <taxon>Brassicaceae</taxon>
        <taxon>Eutremeae</taxon>
        <taxon>Eutrema</taxon>
    </lineage>
</organism>
<sequence>MNATKQINVTTDRAKQRDIVDYLWFLKRVENLSGEELMIRRRRRWRDGGGWRLRHVDEVEGDESRRFA</sequence>
<dbReference type="AlphaFoldDB" id="V4KCC2"/>
<proteinExistence type="predicted"/>
<evidence type="ECO:0000313" key="2">
    <source>
        <dbReference type="Proteomes" id="UP000030689"/>
    </source>
</evidence>
<keyword evidence="2" id="KW-1185">Reference proteome</keyword>
<dbReference type="Proteomes" id="UP000030689">
    <property type="component" value="Unassembled WGS sequence"/>
</dbReference>
<dbReference type="EMBL" id="KI517953">
    <property type="protein sequence ID" value="ESQ27392.1"/>
    <property type="molecule type" value="Genomic_DNA"/>
</dbReference>
<reference evidence="1 2" key="1">
    <citation type="journal article" date="2013" name="Front. Plant Sci.">
        <title>The Reference Genome of the Halophytic Plant Eutrema salsugineum.</title>
        <authorList>
            <person name="Yang R."/>
            <person name="Jarvis D.E."/>
            <person name="Chen H."/>
            <person name="Beilstein M.A."/>
            <person name="Grimwood J."/>
            <person name="Jenkins J."/>
            <person name="Shu S."/>
            <person name="Prochnik S."/>
            <person name="Xin M."/>
            <person name="Ma C."/>
            <person name="Schmutz J."/>
            <person name="Wing R.A."/>
            <person name="Mitchell-Olds T."/>
            <person name="Schumaker K.S."/>
            <person name="Wang X."/>
        </authorList>
    </citation>
    <scope>NUCLEOTIDE SEQUENCE [LARGE SCALE GENOMIC DNA]</scope>
</reference>